<sequence length="323" mass="34571">MANPALERNPYFNGNADQAAAQARAAYAYQQGQQGAPQYGQPQTGQQYGGQQPYGQQPGQAYGQQPGQPQWQSMPTPGADALNHQFDLPSPSADQMERMTVEDTVAKGALLMGVLLVAAAITWFIPSPLNLMLAIGGSFVALILGFVIAFKKEVSVPLIMTFAVAEGLLVGGFSSFLEQMYSGIVVQAVLATLVVVGVTLALFSSGRVRTSPKITKFFMIAGIAYLVFSLINFGLVMTGINSDPWGLRTSVEIFGIPLGVILGIFAVLMGAYMLIADFEFIQNGARAGAPRKYGWLGAYAVISTVVFIYLELLRLIAILRGND</sequence>
<keyword evidence="2" id="KW-0472">Membrane</keyword>
<keyword evidence="4" id="KW-1185">Reference proteome</keyword>
<feature type="compositionally biased region" description="Low complexity" evidence="1">
    <location>
        <begin position="30"/>
        <end position="70"/>
    </location>
</feature>
<keyword evidence="2" id="KW-0812">Transmembrane</keyword>
<feature type="transmembrane region" description="Helical" evidence="2">
    <location>
        <begin position="296"/>
        <end position="319"/>
    </location>
</feature>
<dbReference type="RefSeq" id="WP_124970575.1">
    <property type="nucleotide sequence ID" value="NZ_RQVS01000004.1"/>
</dbReference>
<dbReference type="Proteomes" id="UP000274391">
    <property type="component" value="Unassembled WGS sequence"/>
</dbReference>
<evidence type="ECO:0000256" key="1">
    <source>
        <dbReference type="SAM" id="MobiDB-lite"/>
    </source>
</evidence>
<organism evidence="3 4">
    <name type="scientific">Gulosibacter macacae</name>
    <dbReference type="NCBI Taxonomy" id="2488791"/>
    <lineage>
        <taxon>Bacteria</taxon>
        <taxon>Bacillati</taxon>
        <taxon>Actinomycetota</taxon>
        <taxon>Actinomycetes</taxon>
        <taxon>Micrococcales</taxon>
        <taxon>Microbacteriaceae</taxon>
        <taxon>Gulosibacter</taxon>
    </lineage>
</organism>
<feature type="transmembrane region" description="Helical" evidence="2">
    <location>
        <begin position="131"/>
        <end position="150"/>
    </location>
</feature>
<gene>
    <name evidence="3" type="ORF">EG850_04465</name>
</gene>
<reference evidence="3 4" key="1">
    <citation type="submission" date="2018-11" db="EMBL/GenBank/DDBJ databases">
        <title>YIM 102482-1 draft genome.</title>
        <authorList>
            <person name="Li G."/>
            <person name="Jiang Y."/>
        </authorList>
    </citation>
    <scope>NUCLEOTIDE SEQUENCE [LARGE SCALE GENOMIC DNA]</scope>
    <source>
        <strain evidence="3 4">YIM 102482-1</strain>
    </source>
</reference>
<dbReference type="AlphaFoldDB" id="A0A3P3VXY4"/>
<protein>
    <submittedName>
        <fullName evidence="3">Bax inhibitor-1/YccA family protein</fullName>
    </submittedName>
</protein>
<dbReference type="PANTHER" id="PTHR41282:SF1">
    <property type="entry name" value="CONSERVED TRANSMEMBRANE PROTEIN-RELATED"/>
    <property type="match status" value="1"/>
</dbReference>
<evidence type="ECO:0000313" key="3">
    <source>
        <dbReference type="EMBL" id="RRJ87560.1"/>
    </source>
</evidence>
<dbReference type="OrthoDB" id="116480at2"/>
<dbReference type="EMBL" id="RQVS01000004">
    <property type="protein sequence ID" value="RRJ87560.1"/>
    <property type="molecule type" value="Genomic_DNA"/>
</dbReference>
<feature type="region of interest" description="Disordered" evidence="1">
    <location>
        <begin position="30"/>
        <end position="81"/>
    </location>
</feature>
<dbReference type="InterPro" id="IPR010539">
    <property type="entry name" value="BaxI_1-like"/>
</dbReference>
<keyword evidence="2" id="KW-1133">Transmembrane helix</keyword>
<feature type="transmembrane region" description="Helical" evidence="2">
    <location>
        <begin position="105"/>
        <end position="125"/>
    </location>
</feature>
<accession>A0A3P3VXY4</accession>
<comment type="caution">
    <text evidence="3">The sequence shown here is derived from an EMBL/GenBank/DDBJ whole genome shotgun (WGS) entry which is preliminary data.</text>
</comment>
<proteinExistence type="predicted"/>
<feature type="transmembrane region" description="Helical" evidence="2">
    <location>
        <begin position="183"/>
        <end position="205"/>
    </location>
</feature>
<evidence type="ECO:0000313" key="4">
    <source>
        <dbReference type="Proteomes" id="UP000274391"/>
    </source>
</evidence>
<dbReference type="PANTHER" id="PTHR41282">
    <property type="entry name" value="CONSERVED TRANSMEMBRANE PROTEIN-RELATED"/>
    <property type="match status" value="1"/>
</dbReference>
<dbReference type="Pfam" id="PF12811">
    <property type="entry name" value="BaxI_1"/>
    <property type="match status" value="1"/>
</dbReference>
<name>A0A3P3VXY4_9MICO</name>
<feature type="transmembrane region" description="Helical" evidence="2">
    <location>
        <begin position="157"/>
        <end position="177"/>
    </location>
</feature>
<evidence type="ECO:0000256" key="2">
    <source>
        <dbReference type="SAM" id="Phobius"/>
    </source>
</evidence>
<feature type="transmembrane region" description="Helical" evidence="2">
    <location>
        <begin position="217"/>
        <end position="241"/>
    </location>
</feature>
<feature type="transmembrane region" description="Helical" evidence="2">
    <location>
        <begin position="253"/>
        <end position="275"/>
    </location>
</feature>